<sequence length="407" mass="45025">MSTGQAVFIRSMPDALAIPGAQDSEAAPRRPSFLSTYSFGQSKDRRETIDTTASLAITAEKEREDDLETVLDTSIDAKPYDESGKRTYERACVKMGVTPISCCLRQLESSQTLDLSFYGLSARGVIPVAMALVDLSNNSLLTEGMLAVVEMLKINKSLTDLNLAGKQALFVCCCFFYNTYLLPSLLNFENPALKRLDLSWNGLEDEGASSLGKALTTNGVLVELDLSCNRIGPKGALELLKCFRSNDSLEILRVDLQSLYNIVPAPCEQSPFLCNLMAKFDIILSNAIEPRIQEVKDLNEGLEIVHGYTDSYGKRKLVSYDMTEEAIRIMQEYCANHNMSMVDMFTKFDADGSMSVTHDEFRQGLKEAKIPLSANQVDQLIADLDRDGDGEIDFSELVLTTEEKTGE</sequence>
<name>A0A433TP45_ELYCH</name>
<dbReference type="PROSITE" id="PS00018">
    <property type="entry name" value="EF_HAND_1"/>
    <property type="match status" value="1"/>
</dbReference>
<reference evidence="3 4" key="1">
    <citation type="submission" date="2019-01" db="EMBL/GenBank/DDBJ databases">
        <title>A draft genome assembly of the solar-powered sea slug Elysia chlorotica.</title>
        <authorList>
            <person name="Cai H."/>
            <person name="Li Q."/>
            <person name="Fang X."/>
            <person name="Li J."/>
            <person name="Curtis N.E."/>
            <person name="Altenburger A."/>
            <person name="Shibata T."/>
            <person name="Feng M."/>
            <person name="Maeda T."/>
            <person name="Schwartz J.A."/>
            <person name="Shigenobu S."/>
            <person name="Lundholm N."/>
            <person name="Nishiyama T."/>
            <person name="Yang H."/>
            <person name="Hasebe M."/>
            <person name="Li S."/>
            <person name="Pierce S.K."/>
            <person name="Wang J."/>
        </authorList>
    </citation>
    <scope>NUCLEOTIDE SEQUENCE [LARGE SCALE GENOMIC DNA]</scope>
    <source>
        <strain evidence="3">EC2010</strain>
        <tissue evidence="3">Whole organism of an adult</tissue>
    </source>
</reference>
<dbReference type="OrthoDB" id="120976at2759"/>
<dbReference type="SMART" id="SM00054">
    <property type="entry name" value="EFh"/>
    <property type="match status" value="2"/>
</dbReference>
<dbReference type="InterPro" id="IPR011992">
    <property type="entry name" value="EF-hand-dom_pair"/>
</dbReference>
<dbReference type="Proteomes" id="UP000271974">
    <property type="component" value="Unassembled WGS sequence"/>
</dbReference>
<dbReference type="Gene3D" id="1.10.238.10">
    <property type="entry name" value="EF-hand"/>
    <property type="match status" value="1"/>
</dbReference>
<evidence type="ECO:0000313" key="4">
    <source>
        <dbReference type="Proteomes" id="UP000271974"/>
    </source>
</evidence>
<dbReference type="STRING" id="188477.A0A433TP45"/>
<dbReference type="PROSITE" id="PS50222">
    <property type="entry name" value="EF_HAND_2"/>
    <property type="match status" value="2"/>
</dbReference>
<dbReference type="PANTHER" id="PTHR24114:SF2">
    <property type="entry name" value="F-BOX DOMAIN-CONTAINING PROTEIN-RELATED"/>
    <property type="match status" value="1"/>
</dbReference>
<evidence type="ECO:0000313" key="3">
    <source>
        <dbReference type="EMBL" id="RUS83338.1"/>
    </source>
</evidence>
<gene>
    <name evidence="3" type="ORF">EGW08_008885</name>
</gene>
<keyword evidence="1" id="KW-0106">Calcium</keyword>
<dbReference type="SUPFAM" id="SSF52047">
    <property type="entry name" value="RNI-like"/>
    <property type="match status" value="1"/>
</dbReference>
<dbReference type="Pfam" id="PF13516">
    <property type="entry name" value="LRR_6"/>
    <property type="match status" value="2"/>
</dbReference>
<dbReference type="AlphaFoldDB" id="A0A433TP45"/>
<dbReference type="EMBL" id="RQTK01000247">
    <property type="protein sequence ID" value="RUS83338.1"/>
    <property type="molecule type" value="Genomic_DNA"/>
</dbReference>
<dbReference type="CDD" id="cd00051">
    <property type="entry name" value="EFh"/>
    <property type="match status" value="1"/>
</dbReference>
<organism evidence="3 4">
    <name type="scientific">Elysia chlorotica</name>
    <name type="common">Eastern emerald elysia</name>
    <name type="synonym">Sea slug</name>
    <dbReference type="NCBI Taxonomy" id="188477"/>
    <lineage>
        <taxon>Eukaryota</taxon>
        <taxon>Metazoa</taxon>
        <taxon>Spiralia</taxon>
        <taxon>Lophotrochozoa</taxon>
        <taxon>Mollusca</taxon>
        <taxon>Gastropoda</taxon>
        <taxon>Heterobranchia</taxon>
        <taxon>Euthyneura</taxon>
        <taxon>Panpulmonata</taxon>
        <taxon>Sacoglossa</taxon>
        <taxon>Placobranchoidea</taxon>
        <taxon>Plakobranchidae</taxon>
        <taxon>Elysia</taxon>
    </lineage>
</organism>
<dbReference type="InterPro" id="IPR032675">
    <property type="entry name" value="LRR_dom_sf"/>
</dbReference>
<accession>A0A433TP45</accession>
<feature type="domain" description="EF-hand" evidence="2">
    <location>
        <begin position="372"/>
        <end position="407"/>
    </location>
</feature>
<feature type="domain" description="EF-hand" evidence="2">
    <location>
        <begin position="336"/>
        <end position="371"/>
    </location>
</feature>
<dbReference type="InterPro" id="IPR002048">
    <property type="entry name" value="EF_hand_dom"/>
</dbReference>
<dbReference type="InterPro" id="IPR001611">
    <property type="entry name" value="Leu-rich_rpt"/>
</dbReference>
<dbReference type="SUPFAM" id="SSF47473">
    <property type="entry name" value="EF-hand"/>
    <property type="match status" value="1"/>
</dbReference>
<dbReference type="InterPro" id="IPR018247">
    <property type="entry name" value="EF_Hand_1_Ca_BS"/>
</dbReference>
<dbReference type="GO" id="GO:0005509">
    <property type="term" value="F:calcium ion binding"/>
    <property type="evidence" value="ECO:0007669"/>
    <property type="project" value="InterPro"/>
</dbReference>
<evidence type="ECO:0000259" key="2">
    <source>
        <dbReference type="PROSITE" id="PS50222"/>
    </source>
</evidence>
<evidence type="ECO:0000256" key="1">
    <source>
        <dbReference type="ARBA" id="ARBA00022837"/>
    </source>
</evidence>
<dbReference type="SMART" id="SM00368">
    <property type="entry name" value="LRR_RI"/>
    <property type="match status" value="2"/>
</dbReference>
<dbReference type="InterPro" id="IPR052394">
    <property type="entry name" value="LRR-containing"/>
</dbReference>
<proteinExistence type="predicted"/>
<keyword evidence="4" id="KW-1185">Reference proteome</keyword>
<protein>
    <recommendedName>
        <fullName evidence="2">EF-hand domain-containing protein</fullName>
    </recommendedName>
</protein>
<dbReference type="Pfam" id="PF13499">
    <property type="entry name" value="EF-hand_7"/>
    <property type="match status" value="1"/>
</dbReference>
<dbReference type="PANTHER" id="PTHR24114">
    <property type="entry name" value="LEUCINE RICH REPEAT FAMILY PROTEIN"/>
    <property type="match status" value="1"/>
</dbReference>
<dbReference type="Gene3D" id="3.80.10.10">
    <property type="entry name" value="Ribonuclease Inhibitor"/>
    <property type="match status" value="2"/>
</dbReference>
<comment type="caution">
    <text evidence="3">The sequence shown here is derived from an EMBL/GenBank/DDBJ whole genome shotgun (WGS) entry which is preliminary data.</text>
</comment>